<feature type="region of interest" description="Disordered" evidence="1">
    <location>
        <begin position="1176"/>
        <end position="1510"/>
    </location>
</feature>
<dbReference type="InterPro" id="IPR003169">
    <property type="entry name" value="GYF"/>
</dbReference>
<feature type="region of interest" description="Disordered" evidence="1">
    <location>
        <begin position="987"/>
        <end position="1024"/>
    </location>
</feature>
<protein>
    <submittedName>
        <fullName evidence="4">GRB10-interacting GYF protein 2 isoform X1</fullName>
    </submittedName>
</protein>
<feature type="compositionally biased region" description="Basic and acidic residues" evidence="1">
    <location>
        <begin position="1305"/>
        <end position="1329"/>
    </location>
</feature>
<dbReference type="PROSITE" id="PS50829">
    <property type="entry name" value="GYF"/>
    <property type="match status" value="1"/>
</dbReference>
<feature type="compositionally biased region" description="Polar residues" evidence="1">
    <location>
        <begin position="1454"/>
        <end position="1510"/>
    </location>
</feature>
<dbReference type="OrthoDB" id="48509at2759"/>
<feature type="region of interest" description="Disordered" evidence="1">
    <location>
        <begin position="1543"/>
        <end position="1566"/>
    </location>
</feature>
<feature type="domain" description="GYF" evidence="2">
    <location>
        <begin position="740"/>
        <end position="788"/>
    </location>
</feature>
<feature type="region of interest" description="Disordered" evidence="1">
    <location>
        <begin position="1036"/>
        <end position="1056"/>
    </location>
</feature>
<feature type="compositionally biased region" description="Basic and acidic residues" evidence="1">
    <location>
        <begin position="495"/>
        <end position="505"/>
    </location>
</feature>
<evidence type="ECO:0000313" key="4">
    <source>
        <dbReference type="RefSeq" id="XP_018016059.1"/>
    </source>
</evidence>
<feature type="compositionally biased region" description="Basic and acidic residues" evidence="1">
    <location>
        <begin position="558"/>
        <end position="571"/>
    </location>
</feature>
<dbReference type="Pfam" id="PF02213">
    <property type="entry name" value="GYF"/>
    <property type="match status" value="1"/>
</dbReference>
<feature type="compositionally biased region" description="Gly residues" evidence="1">
    <location>
        <begin position="144"/>
        <end position="155"/>
    </location>
</feature>
<dbReference type="CDD" id="cd00072">
    <property type="entry name" value="GYF"/>
    <property type="match status" value="1"/>
</dbReference>
<dbReference type="KEGG" id="hazt:108672831"/>
<feature type="compositionally biased region" description="Basic and acidic residues" evidence="1">
    <location>
        <begin position="525"/>
        <end position="548"/>
    </location>
</feature>
<feature type="compositionally biased region" description="Basic and acidic residues" evidence="1">
    <location>
        <begin position="1438"/>
        <end position="1450"/>
    </location>
</feature>
<accession>A0A8B7NQP5</accession>
<feature type="compositionally biased region" description="Polar residues" evidence="1">
    <location>
        <begin position="1036"/>
        <end position="1052"/>
    </location>
</feature>
<dbReference type="RefSeq" id="XP_018016059.1">
    <property type="nucleotide sequence ID" value="XM_018160570.2"/>
</dbReference>
<dbReference type="OMA" id="CDSNTAG"/>
<feature type="region of interest" description="Disordered" evidence="1">
    <location>
        <begin position="139"/>
        <end position="660"/>
    </location>
</feature>
<feature type="compositionally biased region" description="Low complexity" evidence="1">
    <location>
        <begin position="436"/>
        <end position="462"/>
    </location>
</feature>
<dbReference type="Gene3D" id="3.30.1490.40">
    <property type="match status" value="1"/>
</dbReference>
<feature type="compositionally biased region" description="Polar residues" evidence="1">
    <location>
        <begin position="483"/>
        <end position="494"/>
    </location>
</feature>
<feature type="compositionally biased region" description="Basic and acidic residues" evidence="1">
    <location>
        <begin position="370"/>
        <end position="396"/>
    </location>
</feature>
<name>A0A8B7NQP5_HYAAZ</name>
<dbReference type="PANTHER" id="PTHR14445:SF36">
    <property type="entry name" value="FI03272P-RELATED"/>
    <property type="match status" value="1"/>
</dbReference>
<feature type="compositionally biased region" description="Basic and acidic residues" evidence="1">
    <location>
        <begin position="1374"/>
        <end position="1406"/>
    </location>
</feature>
<dbReference type="Proteomes" id="UP000694843">
    <property type="component" value="Unplaced"/>
</dbReference>
<reference evidence="4" key="1">
    <citation type="submission" date="2025-08" db="UniProtKB">
        <authorList>
            <consortium name="RefSeq"/>
        </authorList>
    </citation>
    <scope>IDENTIFICATION</scope>
    <source>
        <tissue evidence="4">Whole organism</tissue>
    </source>
</reference>
<feature type="compositionally biased region" description="Polar residues" evidence="1">
    <location>
        <begin position="1176"/>
        <end position="1185"/>
    </location>
</feature>
<evidence type="ECO:0000313" key="3">
    <source>
        <dbReference type="Proteomes" id="UP000694843"/>
    </source>
</evidence>
<feature type="compositionally biased region" description="Basic and acidic residues" evidence="1">
    <location>
        <begin position="1196"/>
        <end position="1297"/>
    </location>
</feature>
<feature type="compositionally biased region" description="Low complexity" evidence="1">
    <location>
        <begin position="1330"/>
        <end position="1354"/>
    </location>
</feature>
<organism evidence="3 4">
    <name type="scientific">Hyalella azteca</name>
    <name type="common">Amphipod</name>
    <dbReference type="NCBI Taxonomy" id="294128"/>
    <lineage>
        <taxon>Eukaryota</taxon>
        <taxon>Metazoa</taxon>
        <taxon>Ecdysozoa</taxon>
        <taxon>Arthropoda</taxon>
        <taxon>Crustacea</taxon>
        <taxon>Multicrustacea</taxon>
        <taxon>Malacostraca</taxon>
        <taxon>Eumalacostraca</taxon>
        <taxon>Peracarida</taxon>
        <taxon>Amphipoda</taxon>
        <taxon>Senticaudata</taxon>
        <taxon>Talitrida</taxon>
        <taxon>Talitroidea</taxon>
        <taxon>Hyalellidae</taxon>
        <taxon>Hyalella</taxon>
    </lineage>
</organism>
<feature type="compositionally biased region" description="Low complexity" evidence="1">
    <location>
        <begin position="244"/>
        <end position="256"/>
    </location>
</feature>
<keyword evidence="3" id="KW-1185">Reference proteome</keyword>
<dbReference type="InterPro" id="IPR035445">
    <property type="entry name" value="GYF-like_dom_sf"/>
</dbReference>
<proteinExistence type="predicted"/>
<sequence>MSDTELKFGPEWMRQLSYGGQAGGSALLCHQQVPANKKPAVAEHRYSKEKMLELCSRMEAPPDHLVDDPAGLCGDQECTVPLAFTSLSQEEQRMWQRNINSDSALRFMANGNTGRGGGVSGGGGGGGGGLVAPGSVLGGATSLGAGGPGGRGRGGSMDRGRGRARGGPTQHYMRGLSYEEDGESGRGTGLRELAPPGMAMRRGGGFERSSSLSGGVGLSGGGGDGRAGLGAWGVTPNITGDQPSSQISGSGYHSSQNIDHSSRGSLQGEDRGGASSPRKEQSRASTENWRNRDLSSGSGDVTGLQEQWRSSSSLSSSALGPRPQSDKWGSSRLGNSNGWRPRDGGEETSGFGGGYAYGASRGRGQQRTRPAWDNRRNWGEEDRLPEWATDIGHEAPRGGSFDASGAFQTPSWSSADDDHGASNGFSGSAYSSTNHYSVGGTTYSSAGGSYSSSSNSFIATAGGLRARHKSGSMGPGDLLASDLVSSDGHSSGSKDPSRSNRDKDASSIVNGFHRTIASRTTSDGENLHSNDPQKRLSEALEVHGESRQGRPLMNGYADDSRSDSRSSHEDSSSPLSSEKSSQAHLEGTNPAPVMMELPGTRKSASEDKLAGAHRRETSEEVNPNLQLRPPVNHLEHSKSEPAVSSGLYTSESSGVGGQLPSAQRNLVGHIIQPSLSSSKEEKLREPELDHMALNADDLVAKLVDEEPKVCDPLSANAQRRLNPSPPAGFLPLADNTSADAPQWYYTDPQQEVQGPFSAMTMASWYESGYFGDDLLLRRDCDDKFAKLGDLKMVFGRVPFASGRQVPPLKMSKLRESPQIPQDAEKEVLQKQAAEKEAYEQAYNVYNVQMQIFNQQFSNRRAQLINTLSAMEGWDLLTNEDQKNLFMKHWMNLIPLSEPVAPALPSFLLNPSSSSAATLSLLNLPQHLHRQLSQTSLSAVAAAPSLQQQQVTNNNVAQALQLNASMPASIIAASTAANVGNIVQQLQHMPQHSTHSAASTSESSHSPHFQPLPVTLPEPQHSGLSRDPIRELVNQMSSVGLSQKSASPLNTPLTMPDLSASMEPLAALTPQPNPLQQLLLKLQSDVSSSSSSALPALPSLPQQIITPSSLSSGLQLPSTSSALSSQLPVAPAPAEENRATAAAAAVAAAATTTTLLTASHQPQEDVLQTFMQQLTKMHQKEQTQAATPEVSEPGIIEVDKKRPQAKKQEEKRKDMRSKKEEETAANKKQEERNKQLEEQKKKELEEEQKKKANEAKRKEEEKKKKLKQEEAIRKQEEKRRIDEENKKKAEEKKREQQLRKQQQQQEEMRRVALEEERKRMHMIEQEEIAKQQEAARLQQQQQQQQAAWGNAAASATPTANGGQKAPSLVHIQKAQQEKEKLERDRLLKEEEAARKQEMLREAAEKKKSSSMMLKWANKQDGGSGSSVKSLLQIQAEEEKEMKKRQTREQVESKGNAHNNPSANSAGSRSWGASNQPLSWASRASNNALPPTLPNGNISGKNWNESNSGGSAWNNTTASAGVGFWDTVNSEKPGAKTAASVAATRVPAKPGASKSPLAQPPVANKQNKTTVKQNLNNKQITTSSTNLASKVASKKKNKDEDAVKKIFSEGVGGPDDDLADWCFAILAKLKVTSGIDVPTFITFLRDVESPYEVHDYIRSYLGDNADVREFARAYLERRSAVLNATRLKNMAHDNILGPAPAINPASDSFQETKNRKQKGKKKIQKVDSGLLGFTVGGKSGDGITQ</sequence>
<dbReference type="PANTHER" id="PTHR14445">
    <property type="entry name" value="GRB10 INTERACTING GYF PROTEIN"/>
    <property type="match status" value="1"/>
</dbReference>
<feature type="compositionally biased region" description="Basic and acidic residues" evidence="1">
    <location>
        <begin position="603"/>
        <end position="618"/>
    </location>
</feature>
<feature type="compositionally biased region" description="Low complexity" evidence="1">
    <location>
        <begin position="991"/>
        <end position="1005"/>
    </location>
</feature>
<dbReference type="GO" id="GO:0005829">
    <property type="term" value="C:cytosol"/>
    <property type="evidence" value="ECO:0007669"/>
    <property type="project" value="TreeGrafter"/>
</dbReference>
<dbReference type="GeneID" id="108672831"/>
<dbReference type="InterPro" id="IPR051640">
    <property type="entry name" value="GRB10-interact_GYF"/>
</dbReference>
<dbReference type="CTD" id="43842"/>
<gene>
    <name evidence="4" type="primary">LOC108672831</name>
</gene>
<dbReference type="SMART" id="SM00444">
    <property type="entry name" value="GYF"/>
    <property type="match status" value="1"/>
</dbReference>
<feature type="compositionally biased region" description="Basic and acidic residues" evidence="1">
    <location>
        <begin position="268"/>
        <end position="282"/>
    </location>
</feature>
<feature type="compositionally biased region" description="Polar residues" evidence="1">
    <location>
        <begin position="423"/>
        <end position="435"/>
    </location>
</feature>
<dbReference type="SUPFAM" id="SSF55277">
    <property type="entry name" value="GYF domain"/>
    <property type="match status" value="1"/>
</dbReference>
<feature type="compositionally biased region" description="Polar residues" evidence="1">
    <location>
        <begin position="283"/>
        <end position="309"/>
    </location>
</feature>
<evidence type="ECO:0000256" key="1">
    <source>
        <dbReference type="SAM" id="MobiDB-lite"/>
    </source>
</evidence>
<feature type="compositionally biased region" description="Gly residues" evidence="1">
    <location>
        <begin position="214"/>
        <end position="231"/>
    </location>
</feature>
<evidence type="ECO:0000259" key="2">
    <source>
        <dbReference type="PROSITE" id="PS50829"/>
    </source>
</evidence>